<comment type="similarity">
    <text evidence="2">Belongs to the ARMET family.</text>
</comment>
<dbReference type="InterPro" id="IPR045332">
    <property type="entry name" value="ARMET_N"/>
</dbReference>
<dbReference type="PANTHER" id="PTHR12990">
    <property type="entry name" value="ARMET-LIKE PROTEIN"/>
    <property type="match status" value="1"/>
</dbReference>
<dbReference type="Proteomes" id="UP001634394">
    <property type="component" value="Unassembled WGS sequence"/>
</dbReference>
<dbReference type="SUPFAM" id="SSF68906">
    <property type="entry name" value="SAP domain"/>
    <property type="match status" value="1"/>
</dbReference>
<evidence type="ECO:0000256" key="7">
    <source>
        <dbReference type="ARBA" id="ARBA00032923"/>
    </source>
</evidence>
<keyword evidence="5 8" id="KW-0732">Signal</keyword>
<evidence type="ECO:0000256" key="1">
    <source>
        <dbReference type="ARBA" id="ARBA00004613"/>
    </source>
</evidence>
<evidence type="ECO:0000256" key="2">
    <source>
        <dbReference type="ARBA" id="ARBA00005617"/>
    </source>
</evidence>
<dbReference type="GO" id="GO:0005576">
    <property type="term" value="C:extracellular region"/>
    <property type="evidence" value="ECO:0007669"/>
    <property type="project" value="UniProtKB-SubCell"/>
</dbReference>
<accession>A0ABD3UU62</accession>
<gene>
    <name evidence="11" type="ORF">ACJMK2_015618</name>
</gene>
<sequence length="194" mass="22170">MNKMSFKDCVLSLFFCILLISIDFAAARKKKPTKEEDCDVCVSVIKKFTATLADDVKSKPEKIETAFKKYCKTLKDKEERFCYYIGGLETSATYILNTMSRPISNHFPALKICEKLWEADSQICDLKNDKPIDFAEFSFKKAKVKDLKKILSDWGEESACKGCSEKSEFVRAVKQLLPKYAPEAAKLLEEKDEL</sequence>
<dbReference type="Gene3D" id="1.10.720.30">
    <property type="entry name" value="SAP domain"/>
    <property type="match status" value="1"/>
</dbReference>
<evidence type="ECO:0000259" key="10">
    <source>
        <dbReference type="Pfam" id="PF20145"/>
    </source>
</evidence>
<keyword evidence="12" id="KW-1185">Reference proteome</keyword>
<dbReference type="FunFam" id="1.10.225.10:FF:000003">
    <property type="entry name" value="Mesencephalic astrocyte-derived neurotrophic factor"/>
    <property type="match status" value="1"/>
</dbReference>
<evidence type="ECO:0000256" key="6">
    <source>
        <dbReference type="ARBA" id="ARBA00023157"/>
    </source>
</evidence>
<proteinExistence type="inferred from homology"/>
<comment type="subcellular location">
    <subcellularLocation>
        <location evidence="1">Secreted</location>
    </subcellularLocation>
</comment>
<dbReference type="PANTHER" id="PTHR12990:SF5">
    <property type="entry name" value="MESENCEPHALIC ASTROCYTE-DERIVED NEUROTROPHIC FACTOR HOMOLOG"/>
    <property type="match status" value="1"/>
</dbReference>
<feature type="chain" id="PRO_5044841477" description="Mesencephalic astrocyte-derived neurotrophic factor homolog" evidence="8">
    <location>
        <begin position="28"/>
        <end position="194"/>
    </location>
</feature>
<evidence type="ECO:0000259" key="9">
    <source>
        <dbReference type="Pfam" id="PF10208"/>
    </source>
</evidence>
<evidence type="ECO:0000256" key="3">
    <source>
        <dbReference type="ARBA" id="ARBA00014267"/>
    </source>
</evidence>
<dbReference type="Pfam" id="PF10208">
    <property type="entry name" value="ARMET_C"/>
    <property type="match status" value="1"/>
</dbReference>
<keyword evidence="4" id="KW-0964">Secreted</keyword>
<evidence type="ECO:0000256" key="4">
    <source>
        <dbReference type="ARBA" id="ARBA00022525"/>
    </source>
</evidence>
<evidence type="ECO:0000256" key="5">
    <source>
        <dbReference type="ARBA" id="ARBA00022729"/>
    </source>
</evidence>
<feature type="domain" description="ARMET C-terminal" evidence="9">
    <location>
        <begin position="137"/>
        <end position="180"/>
    </location>
</feature>
<dbReference type="Pfam" id="PF20145">
    <property type="entry name" value="ARMET_N"/>
    <property type="match status" value="1"/>
</dbReference>
<protein>
    <recommendedName>
        <fullName evidence="3">Mesencephalic astrocyte-derived neurotrophic factor homolog</fullName>
    </recommendedName>
    <alternativeName>
        <fullName evidence="7">MANF/CDNF-like protein</fullName>
    </alternativeName>
</protein>
<dbReference type="InterPro" id="IPR036361">
    <property type="entry name" value="SAP_dom_sf"/>
</dbReference>
<feature type="domain" description="ARMET N-terminal" evidence="10">
    <location>
        <begin position="37"/>
        <end position="132"/>
    </location>
</feature>
<organism evidence="11 12">
    <name type="scientific">Sinanodonta woodiana</name>
    <name type="common">Chinese pond mussel</name>
    <name type="synonym">Anodonta woodiana</name>
    <dbReference type="NCBI Taxonomy" id="1069815"/>
    <lineage>
        <taxon>Eukaryota</taxon>
        <taxon>Metazoa</taxon>
        <taxon>Spiralia</taxon>
        <taxon>Lophotrochozoa</taxon>
        <taxon>Mollusca</taxon>
        <taxon>Bivalvia</taxon>
        <taxon>Autobranchia</taxon>
        <taxon>Heteroconchia</taxon>
        <taxon>Palaeoheterodonta</taxon>
        <taxon>Unionida</taxon>
        <taxon>Unionoidea</taxon>
        <taxon>Unionidae</taxon>
        <taxon>Unioninae</taxon>
        <taxon>Sinanodonta</taxon>
    </lineage>
</organism>
<dbReference type="InterPro" id="IPR045333">
    <property type="entry name" value="ARMET-like"/>
</dbReference>
<evidence type="ECO:0000256" key="8">
    <source>
        <dbReference type="SAM" id="SignalP"/>
    </source>
</evidence>
<dbReference type="AlphaFoldDB" id="A0ABD3UU62"/>
<name>A0ABD3UU62_SINWO</name>
<dbReference type="Gene3D" id="1.10.225.10">
    <property type="entry name" value="Saposin-like"/>
    <property type="match status" value="1"/>
</dbReference>
<reference evidence="11 12" key="1">
    <citation type="submission" date="2024-11" db="EMBL/GenBank/DDBJ databases">
        <title>Chromosome-level genome assembly of the freshwater bivalve Anodonta woodiana.</title>
        <authorList>
            <person name="Chen X."/>
        </authorList>
    </citation>
    <scope>NUCLEOTIDE SEQUENCE [LARGE SCALE GENOMIC DNA]</scope>
    <source>
        <strain evidence="11">MN2024</strain>
        <tissue evidence="11">Gills</tissue>
    </source>
</reference>
<dbReference type="EMBL" id="JBJQND010000015">
    <property type="protein sequence ID" value="KAL3851923.1"/>
    <property type="molecule type" value="Genomic_DNA"/>
</dbReference>
<evidence type="ECO:0000313" key="11">
    <source>
        <dbReference type="EMBL" id="KAL3851923.1"/>
    </source>
</evidence>
<dbReference type="InterPro" id="IPR019345">
    <property type="entry name" value="ARMET_C"/>
</dbReference>
<evidence type="ECO:0000313" key="12">
    <source>
        <dbReference type="Proteomes" id="UP001634394"/>
    </source>
</evidence>
<feature type="signal peptide" evidence="8">
    <location>
        <begin position="1"/>
        <end position="27"/>
    </location>
</feature>
<comment type="caution">
    <text evidence="11">The sequence shown here is derived from an EMBL/GenBank/DDBJ whole genome shotgun (WGS) entry which is preliminary data.</text>
</comment>
<keyword evidence="6" id="KW-1015">Disulfide bond</keyword>